<dbReference type="EMBL" id="LABZ01000078">
    <property type="protein sequence ID" value="KMO41735.1"/>
    <property type="molecule type" value="Genomic_DNA"/>
</dbReference>
<evidence type="ECO:0000256" key="2">
    <source>
        <dbReference type="SAM" id="Phobius"/>
    </source>
</evidence>
<keyword evidence="4" id="KW-1185">Reference proteome</keyword>
<gene>
    <name evidence="3" type="ORF">VQ03_12245</name>
</gene>
<keyword evidence="2" id="KW-0812">Transmembrane</keyword>
<proteinExistence type="predicted"/>
<dbReference type="Proteomes" id="UP000036449">
    <property type="component" value="Unassembled WGS sequence"/>
</dbReference>
<dbReference type="AlphaFoldDB" id="A0A0J6T2S8"/>
<feature type="transmembrane region" description="Helical" evidence="2">
    <location>
        <begin position="43"/>
        <end position="64"/>
    </location>
</feature>
<reference evidence="3 4" key="1">
    <citation type="submission" date="2015-03" db="EMBL/GenBank/DDBJ databases">
        <title>Genome sequencing of Methylobacterium tarhaniae DSM 25844.</title>
        <authorList>
            <person name="Chaudhry V."/>
            <person name="Patil P.B."/>
        </authorList>
    </citation>
    <scope>NUCLEOTIDE SEQUENCE [LARGE SCALE GENOMIC DNA]</scope>
    <source>
        <strain evidence="3 4">DSM 25844</strain>
    </source>
</reference>
<protein>
    <submittedName>
        <fullName evidence="3">Uncharacterized protein</fullName>
    </submittedName>
</protein>
<keyword evidence="2" id="KW-1133">Transmembrane helix</keyword>
<organism evidence="3 4">
    <name type="scientific">Methylobacterium tarhaniae</name>
    <dbReference type="NCBI Taxonomy" id="1187852"/>
    <lineage>
        <taxon>Bacteria</taxon>
        <taxon>Pseudomonadati</taxon>
        <taxon>Pseudomonadota</taxon>
        <taxon>Alphaproteobacteria</taxon>
        <taxon>Hyphomicrobiales</taxon>
        <taxon>Methylobacteriaceae</taxon>
        <taxon>Methylobacterium</taxon>
    </lineage>
</organism>
<dbReference type="RefSeq" id="WP_048451148.1">
    <property type="nucleotide sequence ID" value="NZ_JBNNPJ010000096.1"/>
</dbReference>
<evidence type="ECO:0000313" key="4">
    <source>
        <dbReference type="Proteomes" id="UP000036449"/>
    </source>
</evidence>
<evidence type="ECO:0000313" key="3">
    <source>
        <dbReference type="EMBL" id="KMO41735.1"/>
    </source>
</evidence>
<feature type="compositionally biased region" description="Low complexity" evidence="1">
    <location>
        <begin position="16"/>
        <end position="33"/>
    </location>
</feature>
<accession>A0A0J6T2S8</accession>
<name>A0A0J6T2S8_9HYPH</name>
<keyword evidence="2" id="KW-0472">Membrane</keyword>
<dbReference type="PATRIC" id="fig|1187852.3.peg.6385"/>
<sequence length="68" mass="7181">MMPVVNSTDLLHLRRAPMPRGGVRPPAARRSAGTVEDGYRYRAIGSALALLVAVAASLLVTALLRVAL</sequence>
<comment type="caution">
    <text evidence="3">The sequence shown here is derived from an EMBL/GenBank/DDBJ whole genome shotgun (WGS) entry which is preliminary data.</text>
</comment>
<evidence type="ECO:0000256" key="1">
    <source>
        <dbReference type="SAM" id="MobiDB-lite"/>
    </source>
</evidence>
<feature type="region of interest" description="Disordered" evidence="1">
    <location>
        <begin position="1"/>
        <end position="33"/>
    </location>
</feature>